<dbReference type="NCBIfam" id="TIGR00778">
    <property type="entry name" value="ahpD_dom"/>
    <property type="match status" value="1"/>
</dbReference>
<dbReference type="eggNOG" id="COG2128">
    <property type="taxonomic scope" value="Bacteria"/>
</dbReference>
<dbReference type="AlphaFoldDB" id="D2R1I5"/>
<dbReference type="Pfam" id="PF02627">
    <property type="entry name" value="CMD"/>
    <property type="match status" value="1"/>
</dbReference>
<dbReference type="OrthoDB" id="9801997at2"/>
<dbReference type="InterPro" id="IPR003779">
    <property type="entry name" value="CMD-like"/>
</dbReference>
<accession>D2R1I5</accession>
<dbReference type="GO" id="GO:0051920">
    <property type="term" value="F:peroxiredoxin activity"/>
    <property type="evidence" value="ECO:0007669"/>
    <property type="project" value="InterPro"/>
</dbReference>
<evidence type="ECO:0000313" key="2">
    <source>
        <dbReference type="EMBL" id="ADB14970.1"/>
    </source>
</evidence>
<dbReference type="NCBIfam" id="TIGR01926">
    <property type="entry name" value="peroxid_rel"/>
    <property type="match status" value="1"/>
</dbReference>
<dbReference type="EMBL" id="CP001848">
    <property type="protein sequence ID" value="ADB14970.1"/>
    <property type="molecule type" value="Genomic_DNA"/>
</dbReference>
<organism evidence="2 3">
    <name type="scientific">Pirellula staleyi (strain ATCC 27377 / DSM 6068 / ICPB 4128)</name>
    <name type="common">Pirella staleyi</name>
    <dbReference type="NCBI Taxonomy" id="530564"/>
    <lineage>
        <taxon>Bacteria</taxon>
        <taxon>Pseudomonadati</taxon>
        <taxon>Planctomycetota</taxon>
        <taxon>Planctomycetia</taxon>
        <taxon>Pirellulales</taxon>
        <taxon>Pirellulaceae</taxon>
        <taxon>Pirellula</taxon>
    </lineage>
</organism>
<proteinExistence type="predicted"/>
<dbReference type="Gene3D" id="1.20.1290.10">
    <property type="entry name" value="AhpD-like"/>
    <property type="match status" value="1"/>
</dbReference>
<dbReference type="InterPro" id="IPR004675">
    <property type="entry name" value="AhpD_core"/>
</dbReference>
<reference evidence="2 3" key="1">
    <citation type="journal article" date="2009" name="Stand. Genomic Sci.">
        <title>Complete genome sequence of Pirellula staleyi type strain (ATCC 27377).</title>
        <authorList>
            <person name="Clum A."/>
            <person name="Tindall B.J."/>
            <person name="Sikorski J."/>
            <person name="Ivanova N."/>
            <person name="Mavrommatis K."/>
            <person name="Lucas S."/>
            <person name="Glavina del Rio T."/>
            <person name="Nolan M."/>
            <person name="Chen F."/>
            <person name="Tice H."/>
            <person name="Pitluck S."/>
            <person name="Cheng J.F."/>
            <person name="Chertkov O."/>
            <person name="Brettin T."/>
            <person name="Han C."/>
            <person name="Detter J.C."/>
            <person name="Kuske C."/>
            <person name="Bruce D."/>
            <person name="Goodwin L."/>
            <person name="Ovchinikova G."/>
            <person name="Pati A."/>
            <person name="Mikhailova N."/>
            <person name="Chen A."/>
            <person name="Palaniappan K."/>
            <person name="Land M."/>
            <person name="Hauser L."/>
            <person name="Chang Y.J."/>
            <person name="Jeffries C.D."/>
            <person name="Chain P."/>
            <person name="Rohde M."/>
            <person name="Goker M."/>
            <person name="Bristow J."/>
            <person name="Eisen J.A."/>
            <person name="Markowitz V."/>
            <person name="Hugenholtz P."/>
            <person name="Kyrpides N.C."/>
            <person name="Klenk H.P."/>
            <person name="Lapidus A."/>
        </authorList>
    </citation>
    <scope>NUCLEOTIDE SEQUENCE [LARGE SCALE GENOMIC DNA]</scope>
    <source>
        <strain evidence="3">ATCC 27377 / DSM 6068 / ICPB 4128</strain>
    </source>
</reference>
<sequence>MSRIQQIAPEAATGTAKELLDAVKAKLGLVPNMTRAMANSPAALQGYLGLSGALGKGSLSAKNREQIALAVGEANQCDYCLAAHSAIGKMVGLTPDQILDSRRGTAIEPRSDAVIRFARKVVNERGLVSDADIAEVRAAGLDDGGIAEVVANVALNIFTNYFNHVAATDIDFPKAEALVDHHEVCATIPGCDETR</sequence>
<gene>
    <name evidence="2" type="ordered locus">Psta_0275</name>
</gene>
<dbReference type="InterPro" id="IPR029032">
    <property type="entry name" value="AhpD-like"/>
</dbReference>
<evidence type="ECO:0000259" key="1">
    <source>
        <dbReference type="Pfam" id="PF02627"/>
    </source>
</evidence>
<name>D2R1I5_PIRSD</name>
<evidence type="ECO:0000313" key="3">
    <source>
        <dbReference type="Proteomes" id="UP000001887"/>
    </source>
</evidence>
<protein>
    <submittedName>
        <fullName evidence="2">Uncharacterized peroxidase-related enzyme</fullName>
    </submittedName>
</protein>
<dbReference type="Proteomes" id="UP000001887">
    <property type="component" value="Chromosome"/>
</dbReference>
<keyword evidence="2" id="KW-0575">Peroxidase</keyword>
<dbReference type="InterPro" id="IPR010195">
    <property type="entry name" value="Uncharacterised_peroxidase-rel"/>
</dbReference>
<keyword evidence="2" id="KW-0560">Oxidoreductase</keyword>
<dbReference type="PANTHER" id="PTHR35446">
    <property type="entry name" value="SI:CH211-175M2.5"/>
    <property type="match status" value="1"/>
</dbReference>
<dbReference type="KEGG" id="psl:Psta_0275"/>
<dbReference type="PANTHER" id="PTHR35446:SF3">
    <property type="entry name" value="CMD DOMAIN-CONTAINING PROTEIN"/>
    <property type="match status" value="1"/>
</dbReference>
<feature type="domain" description="Carboxymuconolactone decarboxylase-like" evidence="1">
    <location>
        <begin position="41"/>
        <end position="115"/>
    </location>
</feature>
<dbReference type="STRING" id="530564.Psta_0275"/>
<dbReference type="SUPFAM" id="SSF69118">
    <property type="entry name" value="AhpD-like"/>
    <property type="match status" value="1"/>
</dbReference>
<keyword evidence="3" id="KW-1185">Reference proteome</keyword>
<dbReference type="HOGENOM" id="CLU_082760_5_0_0"/>